<keyword evidence="3" id="KW-1185">Reference proteome</keyword>
<protein>
    <submittedName>
        <fullName evidence="2">Helix-turn-helix domain-containing protein</fullName>
    </submittedName>
</protein>
<dbReference type="CDD" id="cd00093">
    <property type="entry name" value="HTH_XRE"/>
    <property type="match status" value="1"/>
</dbReference>
<dbReference type="InterPro" id="IPR010982">
    <property type="entry name" value="Lambda_DNA-bd_dom_sf"/>
</dbReference>
<evidence type="ECO:0000313" key="2">
    <source>
        <dbReference type="EMBL" id="MFC3210756.1"/>
    </source>
</evidence>
<dbReference type="Pfam" id="PF13443">
    <property type="entry name" value="HTH_26"/>
    <property type="match status" value="1"/>
</dbReference>
<reference evidence="3" key="1">
    <citation type="journal article" date="2019" name="Int. J. Syst. Evol. Microbiol.">
        <title>The Global Catalogue of Microorganisms (GCM) 10K type strain sequencing project: providing services to taxonomists for standard genome sequencing and annotation.</title>
        <authorList>
            <consortium name="The Broad Institute Genomics Platform"/>
            <consortium name="The Broad Institute Genome Sequencing Center for Infectious Disease"/>
            <person name="Wu L."/>
            <person name="Ma J."/>
        </authorList>
    </citation>
    <scope>NUCLEOTIDE SEQUENCE [LARGE SCALE GENOMIC DNA]</scope>
    <source>
        <strain evidence="3">CCM 320</strain>
    </source>
</reference>
<proteinExistence type="predicted"/>
<organism evidence="2 3">
    <name type="scientific">Planomicrobium okeanokoites</name>
    <name type="common">Planococcus okeanokoites</name>
    <name type="synonym">Flavobacterium okeanokoites</name>
    <dbReference type="NCBI Taxonomy" id="244"/>
    <lineage>
        <taxon>Bacteria</taxon>
        <taxon>Bacillati</taxon>
        <taxon>Bacillota</taxon>
        <taxon>Bacilli</taxon>
        <taxon>Bacillales</taxon>
        <taxon>Caryophanaceae</taxon>
        <taxon>Planomicrobium</taxon>
    </lineage>
</organism>
<dbReference type="SMART" id="SM00530">
    <property type="entry name" value="HTH_XRE"/>
    <property type="match status" value="1"/>
</dbReference>
<dbReference type="PROSITE" id="PS50943">
    <property type="entry name" value="HTH_CROC1"/>
    <property type="match status" value="1"/>
</dbReference>
<evidence type="ECO:0000313" key="3">
    <source>
        <dbReference type="Proteomes" id="UP001595625"/>
    </source>
</evidence>
<dbReference type="RefSeq" id="WP_117314286.1">
    <property type="nucleotide sequence ID" value="NZ_JBHRUJ010000010.1"/>
</dbReference>
<dbReference type="InterPro" id="IPR001387">
    <property type="entry name" value="Cro/C1-type_HTH"/>
</dbReference>
<dbReference type="Gene3D" id="1.10.260.40">
    <property type="entry name" value="lambda repressor-like DNA-binding domains"/>
    <property type="match status" value="1"/>
</dbReference>
<comment type="caution">
    <text evidence="2">The sequence shown here is derived from an EMBL/GenBank/DDBJ whole genome shotgun (WGS) entry which is preliminary data.</text>
</comment>
<name>A0ABV7KN79_PLAOK</name>
<evidence type="ECO:0000259" key="1">
    <source>
        <dbReference type="PROSITE" id="PS50943"/>
    </source>
</evidence>
<accession>A0ABV7KN79</accession>
<dbReference type="Proteomes" id="UP001595625">
    <property type="component" value="Unassembled WGS sequence"/>
</dbReference>
<feature type="domain" description="HTH cro/C1-type" evidence="1">
    <location>
        <begin position="17"/>
        <end position="71"/>
    </location>
</feature>
<dbReference type="EMBL" id="JBHRUJ010000010">
    <property type="protein sequence ID" value="MFC3210756.1"/>
    <property type="molecule type" value="Genomic_DNA"/>
</dbReference>
<sequence>MTSHYEPNIYEKIGGALKSIRLEKKMTLKDIEAISDLSGPMISVVERGKQNVSLGWIVHYCNALQINPTDVFLRAFKDDFQTQQLNKMYERFGPYKTDETDETE</sequence>
<gene>
    <name evidence="2" type="ORF">ACFOEJ_06725</name>
</gene>
<dbReference type="SUPFAM" id="SSF47413">
    <property type="entry name" value="lambda repressor-like DNA-binding domains"/>
    <property type="match status" value="1"/>
</dbReference>